<dbReference type="PANTHER" id="PTHR43162:SF1">
    <property type="entry name" value="PRESTALK A DIFFERENTIATION PROTEIN A"/>
    <property type="match status" value="1"/>
</dbReference>
<feature type="domain" description="NmrA-like" evidence="1">
    <location>
        <begin position="2"/>
        <end position="95"/>
    </location>
</feature>
<reference evidence="2 3" key="1">
    <citation type="submission" date="2020-10" db="EMBL/GenBank/DDBJ databases">
        <title>Identification of Nocardia species via Next-generation sequencing and recognition of intraspecies genetic diversity.</title>
        <authorList>
            <person name="Li P."/>
            <person name="Li P."/>
            <person name="Lu B."/>
        </authorList>
    </citation>
    <scope>NUCLEOTIDE SEQUENCE [LARGE SCALE GENOMIC DNA]</scope>
    <source>
        <strain evidence="2 3">BJ06-0157</strain>
    </source>
</reference>
<accession>A0ABS0D0W3</accession>
<dbReference type="RefSeq" id="WP_195131957.1">
    <property type="nucleotide sequence ID" value="NZ_JADLQX010000020.1"/>
</dbReference>
<dbReference type="InterPro" id="IPR036291">
    <property type="entry name" value="NAD(P)-bd_dom_sf"/>
</dbReference>
<dbReference type="SUPFAM" id="SSF51735">
    <property type="entry name" value="NAD(P)-binding Rossmann-fold domains"/>
    <property type="match status" value="1"/>
</dbReference>
<dbReference type="Proteomes" id="UP000702209">
    <property type="component" value="Unassembled WGS sequence"/>
</dbReference>
<dbReference type="InterPro" id="IPR051604">
    <property type="entry name" value="Ergot_Alk_Oxidoreductase"/>
</dbReference>
<dbReference type="Gene3D" id="3.40.50.720">
    <property type="entry name" value="NAD(P)-binding Rossmann-like Domain"/>
    <property type="match status" value="1"/>
</dbReference>
<gene>
    <name evidence="2" type="ORF">IU459_24770</name>
</gene>
<dbReference type="Pfam" id="PF05368">
    <property type="entry name" value="NmrA"/>
    <property type="match status" value="1"/>
</dbReference>
<dbReference type="EMBL" id="JADLQX010000020">
    <property type="protein sequence ID" value="MBF6300733.1"/>
    <property type="molecule type" value="Genomic_DNA"/>
</dbReference>
<evidence type="ECO:0000313" key="2">
    <source>
        <dbReference type="EMBL" id="MBF6300733.1"/>
    </source>
</evidence>
<sequence length="268" mass="28412">MTILVTGATGNTGRHVVAELLRRGRSVRALTRDPRRAATLLPAGAELVAGTHTEPGTLDAALDGVTGLHITVTAGVAEAGPALVRRAVSAGVERITILWGGYVGPAETAVAESGVAWTRLEPQEFMSNALTWVDSIRAEAVVREPFDFPSAVVHEADLGAVAATALTEDGHAGRAYNLNGPQALTASERVAMVAAALGRDLAFERIGYEQAVERLQQTGVSRADAEYVVGWYADPPEAARTPDGTVERILGRPARTFAEWVTEHKDRF</sequence>
<dbReference type="Gene3D" id="3.90.25.10">
    <property type="entry name" value="UDP-galactose 4-epimerase, domain 1"/>
    <property type="match status" value="1"/>
</dbReference>
<keyword evidence="3" id="KW-1185">Reference proteome</keyword>
<comment type="caution">
    <text evidence="2">The sequence shown here is derived from an EMBL/GenBank/DDBJ whole genome shotgun (WGS) entry which is preliminary data.</text>
</comment>
<protein>
    <submittedName>
        <fullName evidence="2">NmrA family NAD(P)-binding protein</fullName>
    </submittedName>
</protein>
<evidence type="ECO:0000259" key="1">
    <source>
        <dbReference type="Pfam" id="PF05368"/>
    </source>
</evidence>
<dbReference type="InterPro" id="IPR008030">
    <property type="entry name" value="NmrA-like"/>
</dbReference>
<name>A0ABS0D0W3_9NOCA</name>
<organism evidence="2 3">
    <name type="scientific">Nocardia amamiensis</name>
    <dbReference type="NCBI Taxonomy" id="404578"/>
    <lineage>
        <taxon>Bacteria</taxon>
        <taxon>Bacillati</taxon>
        <taxon>Actinomycetota</taxon>
        <taxon>Actinomycetes</taxon>
        <taxon>Mycobacteriales</taxon>
        <taxon>Nocardiaceae</taxon>
        <taxon>Nocardia</taxon>
    </lineage>
</organism>
<dbReference type="PANTHER" id="PTHR43162">
    <property type="match status" value="1"/>
</dbReference>
<proteinExistence type="predicted"/>
<evidence type="ECO:0000313" key="3">
    <source>
        <dbReference type="Proteomes" id="UP000702209"/>
    </source>
</evidence>